<dbReference type="EMBL" id="CP025706">
    <property type="protein sequence ID" value="AXB07093.1"/>
    <property type="molecule type" value="Genomic_DNA"/>
</dbReference>
<dbReference type="Proteomes" id="UP000266778">
    <property type="component" value="Chromosome"/>
</dbReference>
<reference evidence="1" key="1">
    <citation type="journal article" date="2019" name="J Environ">
        <title>Genetic characterization and potential molecular dissemination mechanism of tet (31) gene in Aeromonas caviae from an oxytetracycline wastewater treatment system.</title>
        <authorList>
            <person name="Shi Y."/>
            <person name="Tian Z."/>
            <person name="Leclercq S.O."/>
            <person name="Zhang H."/>
            <person name="Yang M."/>
            <person name="Zhang Y."/>
        </authorList>
    </citation>
    <scope>NUCLEOTIDE SEQUENCE</scope>
    <source>
        <strain evidence="1">T25-39</strain>
    </source>
</reference>
<dbReference type="AlphaFoldDB" id="A0A3S5WZF0"/>
<protein>
    <submittedName>
        <fullName evidence="1">Uncharacterized protein</fullName>
    </submittedName>
</protein>
<evidence type="ECO:0000313" key="2">
    <source>
        <dbReference type="Proteomes" id="UP000266778"/>
    </source>
</evidence>
<evidence type="ECO:0000313" key="1">
    <source>
        <dbReference type="EMBL" id="AXB07093.1"/>
    </source>
</evidence>
<accession>A0A3S5WZF0</accession>
<sequence length="62" mass="7097">MVYHAGNCGAWHPHPGARRRRHRILLSSNMSTSAHPASGPTFYFHVLQYLFFNALICMGLWL</sequence>
<gene>
    <name evidence="1" type="ORF">C1C91_20980</name>
</gene>
<proteinExistence type="predicted"/>
<name>A0A3S5WZF0_AERCA</name>
<organism evidence="1 2">
    <name type="scientific">Aeromonas caviae</name>
    <name type="common">Aeromonas punctata</name>
    <dbReference type="NCBI Taxonomy" id="648"/>
    <lineage>
        <taxon>Bacteria</taxon>
        <taxon>Pseudomonadati</taxon>
        <taxon>Pseudomonadota</taxon>
        <taxon>Gammaproteobacteria</taxon>
        <taxon>Aeromonadales</taxon>
        <taxon>Aeromonadaceae</taxon>
        <taxon>Aeromonas</taxon>
    </lineage>
</organism>